<evidence type="ECO:0000313" key="2">
    <source>
        <dbReference type="Proteomes" id="UP000075885"/>
    </source>
</evidence>
<organism evidence="1 2">
    <name type="scientific">Anopheles epiroticus</name>
    <dbReference type="NCBI Taxonomy" id="199890"/>
    <lineage>
        <taxon>Eukaryota</taxon>
        <taxon>Metazoa</taxon>
        <taxon>Ecdysozoa</taxon>
        <taxon>Arthropoda</taxon>
        <taxon>Hexapoda</taxon>
        <taxon>Insecta</taxon>
        <taxon>Pterygota</taxon>
        <taxon>Neoptera</taxon>
        <taxon>Endopterygota</taxon>
        <taxon>Diptera</taxon>
        <taxon>Nematocera</taxon>
        <taxon>Culicoidea</taxon>
        <taxon>Culicidae</taxon>
        <taxon>Anophelinae</taxon>
        <taxon>Anopheles</taxon>
    </lineage>
</organism>
<evidence type="ECO:0000313" key="1">
    <source>
        <dbReference type="EnsemblMetazoa" id="AEPI010671-PA"/>
    </source>
</evidence>
<dbReference type="VEuPathDB" id="VectorBase:AEPI010671"/>
<dbReference type="GO" id="GO:0071897">
    <property type="term" value="P:DNA biosynthetic process"/>
    <property type="evidence" value="ECO:0007669"/>
    <property type="project" value="UniProtKB-ARBA"/>
</dbReference>
<dbReference type="InterPro" id="IPR005312">
    <property type="entry name" value="DUF1759"/>
</dbReference>
<name>A0A182PUN4_9DIPT</name>
<dbReference type="AlphaFoldDB" id="A0A182PUN4"/>
<dbReference type="PANTHER" id="PTHR47331">
    <property type="entry name" value="PHD-TYPE DOMAIN-CONTAINING PROTEIN"/>
    <property type="match status" value="1"/>
</dbReference>
<dbReference type="SUPFAM" id="SSF56672">
    <property type="entry name" value="DNA/RNA polymerases"/>
    <property type="match status" value="1"/>
</dbReference>
<dbReference type="Pfam" id="PF03564">
    <property type="entry name" value="DUF1759"/>
    <property type="match status" value="1"/>
</dbReference>
<dbReference type="Proteomes" id="UP000075885">
    <property type="component" value="Unassembled WGS sequence"/>
</dbReference>
<keyword evidence="2" id="KW-1185">Reference proteome</keyword>
<sequence>MALPEFDGRYDQWLQFRDMYEQMIHGNDSFSKVEKLYYLKGSLKGEALKVIEAFPICAASYNAAWSAMQLGETPSAWGIMLTQLLTSKLDDGTQRDWERTVEAQENASYSDLIIFLRTQARILEALVEDRVDQRNQTVSKNPRLAEHVTTGERKANCFIFGADHVMAKCDEFVSAPVKKRIRIARTKELCLNCLCKGHYRNKCASKVRYRVCKGAHHSLLHMWLTKENAIPDTPSKSISNVNERFIIFFFIEYQSGKCYFNYGYYQSERLLWRALYSVSERKGMVIEARALLDSGSQLNVMTEKRCKRLGLQRHTSGITLTGIGKCEVNSATAVTAEIASKTSKYARIMDFLVKDGITHNLQPLQLPNVCIPCDGEIADPAWDQALNGGRLGVHKVYDYHLYFINTVFGWVITGPKQRPHKPSVICSHVSIAEQMERFWSIEEIRQENSLTRDERDCERHFIETHSRDETGHYTVKLPMKINGWEMIGESLATAKKRFVQLENRLMKDKALRDSYCFAIQQYIASGFLVKVSPNVSLANNSSEMKPCYLPHHPVVKQSSTSTKVRPVFDGSAKTSTGLALNEVLLNGPDLQDSLFDLVLRFRSYPIALIADIEKMYLQVKVHPEHTSLQRILWRNSEEEHINHYELQRVIFGLTPSSFLATRILFQLAVDEGDRLGNGQAGFARMLLRR</sequence>
<dbReference type="EnsemblMetazoa" id="AEPI010671-RA">
    <property type="protein sequence ID" value="AEPI010671-PA"/>
    <property type="gene ID" value="AEPI010671"/>
</dbReference>
<dbReference type="InterPro" id="IPR043502">
    <property type="entry name" value="DNA/RNA_pol_sf"/>
</dbReference>
<protein>
    <submittedName>
        <fullName evidence="1">DUF1758 domain-containing protein</fullName>
    </submittedName>
</protein>
<proteinExistence type="predicted"/>
<accession>A0A182PUN4</accession>
<reference evidence="1" key="2">
    <citation type="submission" date="2020-05" db="UniProtKB">
        <authorList>
            <consortium name="EnsemblMetazoa"/>
        </authorList>
    </citation>
    <scope>IDENTIFICATION</scope>
    <source>
        <strain evidence="1">Epiroticus2</strain>
    </source>
</reference>
<dbReference type="PANTHER" id="PTHR47331:SF1">
    <property type="entry name" value="GAG-LIKE PROTEIN"/>
    <property type="match status" value="1"/>
</dbReference>
<dbReference type="STRING" id="199890.A0A182PUN4"/>
<reference evidence="2" key="1">
    <citation type="submission" date="2013-03" db="EMBL/GenBank/DDBJ databases">
        <title>The Genome Sequence of Anopheles epiroticus epiroticus2.</title>
        <authorList>
            <consortium name="The Broad Institute Genomics Platform"/>
            <person name="Neafsey D.E."/>
            <person name="Howell P."/>
            <person name="Walker B."/>
            <person name="Young S.K."/>
            <person name="Zeng Q."/>
            <person name="Gargeya S."/>
            <person name="Fitzgerald M."/>
            <person name="Haas B."/>
            <person name="Abouelleil A."/>
            <person name="Allen A.W."/>
            <person name="Alvarado L."/>
            <person name="Arachchi H.M."/>
            <person name="Berlin A.M."/>
            <person name="Chapman S.B."/>
            <person name="Gainer-Dewar J."/>
            <person name="Goldberg J."/>
            <person name="Griggs A."/>
            <person name="Gujja S."/>
            <person name="Hansen M."/>
            <person name="Howarth C."/>
            <person name="Imamovic A."/>
            <person name="Ireland A."/>
            <person name="Larimer J."/>
            <person name="McCowan C."/>
            <person name="Murphy C."/>
            <person name="Pearson M."/>
            <person name="Poon T.W."/>
            <person name="Priest M."/>
            <person name="Roberts A."/>
            <person name="Saif S."/>
            <person name="Shea T."/>
            <person name="Sisk P."/>
            <person name="Sykes S."/>
            <person name="Wortman J."/>
            <person name="Nusbaum C."/>
            <person name="Birren B."/>
        </authorList>
    </citation>
    <scope>NUCLEOTIDE SEQUENCE [LARGE SCALE GENOMIC DNA]</scope>
    <source>
        <strain evidence="2">Epiroticus2</strain>
    </source>
</reference>